<proteinExistence type="predicted"/>
<evidence type="ECO:0000313" key="2">
    <source>
        <dbReference type="EMBL" id="RZF38683.1"/>
    </source>
</evidence>
<reference evidence="2 3" key="1">
    <citation type="journal article" date="2017" name="Gigascience">
        <title>Genome sequence of the small brown planthopper, Laodelphax striatellus.</title>
        <authorList>
            <person name="Zhu J."/>
            <person name="Jiang F."/>
            <person name="Wang X."/>
            <person name="Yang P."/>
            <person name="Bao Y."/>
            <person name="Zhao W."/>
            <person name="Wang W."/>
            <person name="Lu H."/>
            <person name="Wang Q."/>
            <person name="Cui N."/>
            <person name="Li J."/>
            <person name="Chen X."/>
            <person name="Luo L."/>
            <person name="Yu J."/>
            <person name="Kang L."/>
            <person name="Cui F."/>
        </authorList>
    </citation>
    <scope>NUCLEOTIDE SEQUENCE [LARGE SCALE GENOMIC DNA]</scope>
    <source>
        <strain evidence="2">Lst14</strain>
    </source>
</reference>
<feature type="non-terminal residue" evidence="2">
    <location>
        <position position="122"/>
    </location>
</feature>
<comment type="caution">
    <text evidence="2">The sequence shown here is derived from an EMBL/GenBank/DDBJ whole genome shotgun (WGS) entry which is preliminary data.</text>
</comment>
<dbReference type="InParanoid" id="A0A482WYV8"/>
<accession>A0A482WYV8</accession>
<dbReference type="AlphaFoldDB" id="A0A482WYV8"/>
<dbReference type="EMBL" id="QKKF02022000">
    <property type="protein sequence ID" value="RZF38683.1"/>
    <property type="molecule type" value="Genomic_DNA"/>
</dbReference>
<feature type="region of interest" description="Disordered" evidence="1">
    <location>
        <begin position="1"/>
        <end position="44"/>
    </location>
</feature>
<sequence>MPPKNTRSVVAAVDKKSTTDEEDNNSSQQDKPGNSEMNVNNKNDFDSKLDSIINDLKVLKVIKSDVEAIRAEQSDIIKSIDHCFAMCEENKSSIQNQETLLNSCVNNIDVTSNEVDTLKRQL</sequence>
<organism evidence="2 3">
    <name type="scientific">Laodelphax striatellus</name>
    <name type="common">Small brown planthopper</name>
    <name type="synonym">Delphax striatella</name>
    <dbReference type="NCBI Taxonomy" id="195883"/>
    <lineage>
        <taxon>Eukaryota</taxon>
        <taxon>Metazoa</taxon>
        <taxon>Ecdysozoa</taxon>
        <taxon>Arthropoda</taxon>
        <taxon>Hexapoda</taxon>
        <taxon>Insecta</taxon>
        <taxon>Pterygota</taxon>
        <taxon>Neoptera</taxon>
        <taxon>Paraneoptera</taxon>
        <taxon>Hemiptera</taxon>
        <taxon>Auchenorrhyncha</taxon>
        <taxon>Fulgoroidea</taxon>
        <taxon>Delphacidae</taxon>
        <taxon>Criomorphinae</taxon>
        <taxon>Laodelphax</taxon>
    </lineage>
</organism>
<evidence type="ECO:0000256" key="1">
    <source>
        <dbReference type="SAM" id="MobiDB-lite"/>
    </source>
</evidence>
<dbReference type="SMR" id="A0A482WYV8"/>
<dbReference type="Proteomes" id="UP000291343">
    <property type="component" value="Unassembled WGS sequence"/>
</dbReference>
<keyword evidence="3" id="KW-1185">Reference proteome</keyword>
<protein>
    <submittedName>
        <fullName evidence="2">Uncharacterized protein</fullName>
    </submittedName>
</protein>
<name>A0A482WYV8_LAOST</name>
<dbReference type="OrthoDB" id="5989141at2759"/>
<evidence type="ECO:0000313" key="3">
    <source>
        <dbReference type="Proteomes" id="UP000291343"/>
    </source>
</evidence>
<gene>
    <name evidence="2" type="ORF">LSTR_LSTR003489</name>
</gene>
<feature type="compositionally biased region" description="Polar residues" evidence="1">
    <location>
        <begin position="25"/>
        <end position="42"/>
    </location>
</feature>